<dbReference type="EMBL" id="JACBZY010000001">
    <property type="protein sequence ID" value="NYG98736.1"/>
    <property type="molecule type" value="Genomic_DNA"/>
</dbReference>
<evidence type="ECO:0000313" key="3">
    <source>
        <dbReference type="Proteomes" id="UP000553888"/>
    </source>
</evidence>
<feature type="transmembrane region" description="Helical" evidence="1">
    <location>
        <begin position="175"/>
        <end position="198"/>
    </location>
</feature>
<accession>A0A852Y6Z8</accession>
<feature type="transmembrane region" description="Helical" evidence="1">
    <location>
        <begin position="355"/>
        <end position="372"/>
    </location>
</feature>
<feature type="transmembrane region" description="Helical" evidence="1">
    <location>
        <begin position="269"/>
        <end position="291"/>
    </location>
</feature>
<feature type="transmembrane region" description="Helical" evidence="1">
    <location>
        <begin position="297"/>
        <end position="321"/>
    </location>
</feature>
<evidence type="ECO:0000256" key="1">
    <source>
        <dbReference type="SAM" id="Phobius"/>
    </source>
</evidence>
<keyword evidence="3" id="KW-1185">Reference proteome</keyword>
<feature type="transmembrane region" description="Helical" evidence="1">
    <location>
        <begin position="328"/>
        <end position="349"/>
    </location>
</feature>
<reference evidence="2 3" key="1">
    <citation type="submission" date="2020-07" db="EMBL/GenBank/DDBJ databases">
        <title>Sequencing the genomes of 1000 actinobacteria strains.</title>
        <authorList>
            <person name="Klenk H.-P."/>
        </authorList>
    </citation>
    <scope>NUCLEOTIDE SEQUENCE [LARGE SCALE GENOMIC DNA]</scope>
    <source>
        <strain evidence="2 3">DSM 23141</strain>
    </source>
</reference>
<evidence type="ECO:0000313" key="2">
    <source>
        <dbReference type="EMBL" id="NYG98736.1"/>
    </source>
</evidence>
<dbReference type="AlphaFoldDB" id="A0A852Y6Z8"/>
<feature type="transmembrane region" description="Helical" evidence="1">
    <location>
        <begin position="117"/>
        <end position="138"/>
    </location>
</feature>
<name>A0A852Y6Z8_9MICO</name>
<keyword evidence="1" id="KW-0472">Membrane</keyword>
<feature type="transmembrane region" description="Helical" evidence="1">
    <location>
        <begin position="210"/>
        <end position="229"/>
    </location>
</feature>
<proteinExistence type="predicted"/>
<feature type="transmembrane region" description="Helical" evidence="1">
    <location>
        <begin position="89"/>
        <end position="110"/>
    </location>
</feature>
<gene>
    <name evidence="2" type="ORF">BJ979_001362</name>
</gene>
<feature type="transmembrane region" description="Helical" evidence="1">
    <location>
        <begin position="17"/>
        <end position="35"/>
    </location>
</feature>
<comment type="caution">
    <text evidence="2">The sequence shown here is derived from an EMBL/GenBank/DDBJ whole genome shotgun (WGS) entry which is preliminary data.</text>
</comment>
<sequence length="486" mass="51239">MADSGVRTSAIPTGPRWLAPAALAVVALVAFALHFRPWEVAFLEEWPLADQWQHDGFLSVVSTSGWTLSRPLHLVLTFVGLAIGGGSPAGIFAMMGLVAAALVVFTVWALRPVTRSFWVSLAIGAFAAMHPLFAGGYLQRFLPAQTATLGFVIAAGLLLRWLLDGRRGHLVGTFLALVLGLAVYPGTAVAAPLLALVIGLAADTTWRRRLAGVVAAIASSALVTLYSLVITRLIAPDTQTYETSNLGGAVQGPRQFIELVGGTLIENGLSLVAGVIGIAVLGAVLALTGAIRPTAGWIIAGTAIVSPLCTLVFFGNVAWLVDIDRIQYATSLGLLAALLVWGSTMTGALPRLTTVVAVLLVIVSIGGGVRGVRHWQPYIALQHQLFQELKPAMQKAKGDDIVTIVDHTGTFGGIYTLPQYYIAAAAHVMNDDDSPVWLCYEKGDPANSGANLCKQEDTGTDLQLVTAYEVNGGEVDIYVGKPESDD</sequence>
<dbReference type="Proteomes" id="UP000553888">
    <property type="component" value="Unassembled WGS sequence"/>
</dbReference>
<feature type="transmembrane region" description="Helical" evidence="1">
    <location>
        <begin position="144"/>
        <end position="163"/>
    </location>
</feature>
<keyword evidence="1" id="KW-1133">Transmembrane helix</keyword>
<protein>
    <recommendedName>
        <fullName evidence="4">Glycosyltransferase RgtA/B/C/D-like domain-containing protein</fullName>
    </recommendedName>
</protein>
<keyword evidence="1" id="KW-0812">Transmembrane</keyword>
<dbReference type="RefSeq" id="WP_179566461.1">
    <property type="nucleotide sequence ID" value="NZ_JACBZY010000001.1"/>
</dbReference>
<evidence type="ECO:0008006" key="4">
    <source>
        <dbReference type="Google" id="ProtNLM"/>
    </source>
</evidence>
<organism evidence="2 3">
    <name type="scientific">Schumannella luteola</name>
    <dbReference type="NCBI Taxonomy" id="472059"/>
    <lineage>
        <taxon>Bacteria</taxon>
        <taxon>Bacillati</taxon>
        <taxon>Actinomycetota</taxon>
        <taxon>Actinomycetes</taxon>
        <taxon>Micrococcales</taxon>
        <taxon>Microbacteriaceae</taxon>
        <taxon>Schumannella</taxon>
    </lineage>
</organism>